<dbReference type="InterPro" id="IPR050131">
    <property type="entry name" value="Peptidase_S8_subtilisin-like"/>
</dbReference>
<dbReference type="PANTHER" id="PTHR43806:SF11">
    <property type="entry name" value="CEREVISIN-RELATED"/>
    <property type="match status" value="1"/>
</dbReference>
<evidence type="ECO:0000256" key="9">
    <source>
        <dbReference type="PROSITE-ProRule" id="PRU01240"/>
    </source>
</evidence>
<evidence type="ECO:0000256" key="8">
    <source>
        <dbReference type="ARBA" id="ARBA00023145"/>
    </source>
</evidence>
<feature type="domain" description="Peptidase S8/S53" evidence="11">
    <location>
        <begin position="144"/>
        <end position="430"/>
    </location>
</feature>
<feature type="active site" description="Charge relay system" evidence="9">
    <location>
        <position position="153"/>
    </location>
</feature>
<dbReference type="PANTHER" id="PTHR43806">
    <property type="entry name" value="PEPTIDASE S8"/>
    <property type="match status" value="1"/>
</dbReference>
<dbReference type="GO" id="GO:0004252">
    <property type="term" value="F:serine-type endopeptidase activity"/>
    <property type="evidence" value="ECO:0007669"/>
    <property type="project" value="UniProtKB-UniRule"/>
</dbReference>
<dbReference type="InterPro" id="IPR001434">
    <property type="entry name" value="OmcB-like_DUF11"/>
</dbReference>
<keyword evidence="6 9" id="KW-0378">Hydrolase</keyword>
<evidence type="ECO:0008006" key="15">
    <source>
        <dbReference type="Google" id="ProtNLM"/>
    </source>
</evidence>
<evidence type="ECO:0000313" key="13">
    <source>
        <dbReference type="EMBL" id="AUM14211.1"/>
    </source>
</evidence>
<dbReference type="InterPro" id="IPR036852">
    <property type="entry name" value="Peptidase_S8/S53_dom_sf"/>
</dbReference>
<dbReference type="InterPro" id="IPR034176">
    <property type="entry name" value="Peptidases_S8_13"/>
</dbReference>
<dbReference type="Proteomes" id="UP000235116">
    <property type="component" value="Chromosome"/>
</dbReference>
<dbReference type="EMBL" id="CP022684">
    <property type="protein sequence ID" value="AUM14211.1"/>
    <property type="molecule type" value="Genomic_DNA"/>
</dbReference>
<reference evidence="14" key="1">
    <citation type="submission" date="2017-08" db="EMBL/GenBank/DDBJ databases">
        <title>Direct submision.</title>
        <authorList>
            <person name="Kim S.-J."/>
            <person name="Rhee S.-K."/>
        </authorList>
    </citation>
    <scope>NUCLEOTIDE SEQUENCE [LARGE SCALE GENOMIC DNA]</scope>
    <source>
        <strain evidence="14">GI5</strain>
    </source>
</reference>
<evidence type="ECO:0000259" key="12">
    <source>
        <dbReference type="Pfam" id="PF01345"/>
    </source>
</evidence>
<dbReference type="AlphaFoldDB" id="A0A2K9LPZ2"/>
<evidence type="ECO:0000259" key="11">
    <source>
        <dbReference type="Pfam" id="PF00082"/>
    </source>
</evidence>
<dbReference type="CDD" id="cd07496">
    <property type="entry name" value="Peptidases_S8_13"/>
    <property type="match status" value="1"/>
</dbReference>
<keyword evidence="5" id="KW-0732">Signal</keyword>
<dbReference type="PRINTS" id="PR00723">
    <property type="entry name" value="SUBTILISIN"/>
</dbReference>
<keyword evidence="7 9" id="KW-0720">Serine protease</keyword>
<protein>
    <recommendedName>
        <fullName evidence="15">Peptidase S8/S53 domain-containing protein</fullName>
    </recommendedName>
</protein>
<dbReference type="Pfam" id="PF00082">
    <property type="entry name" value="Peptidase_S8"/>
    <property type="match status" value="1"/>
</dbReference>
<dbReference type="Gene3D" id="3.40.50.200">
    <property type="entry name" value="Peptidase S8/S53 domain"/>
    <property type="match status" value="1"/>
</dbReference>
<dbReference type="GO" id="GO:0006508">
    <property type="term" value="P:proteolysis"/>
    <property type="evidence" value="ECO:0007669"/>
    <property type="project" value="UniProtKB-KW"/>
</dbReference>
<sequence length="603" mass="62861">MGLLHWLHSGVMLVAGLSVVGSTLAAGHEQLPFDRFIVKFKATPTALERANPRAFQRMQQAVGVRADVQRTLNNGAVVIRMSESRRYQDWFDVMTQLSHDSDIAYIEPDLRMVPTADPLYSSQWYLHFSLGGINADSAWNYSTGEGAVVAVLDSGIRPHVDLVANTLPGYDFITDTFTANDGDGRDGDPLDPGDGVVAGACGGGMPEADKKSTWHGTHVSGLVAAASNGIGMEGVAYDADIVPLRVLGRCGGYTSDIADAIYWASGYSVPGVPGNANKADVINMSLSSSVTGSCSQTYSDAINAANAAGVTVVTSAGNSAANATDYAPGNCSGVINVAAINYYGDLASYSNTGSVVDLVAPGGVINTANDPNGIWSTLNAGVFAPAGDTYGPYQGTSMAAPQVAGVVALMRSVQPEASPAELEAALKDTTRDFYVACPGCGTGILDAEEAVKRILGLTVADAIADLRVALQADNGKFIDSGDGTGTIQYKVLVSNDGPDQASDLVLSNIFPPEVSLDMVMASPGVVCSLTDYSCAWSELESGASQAITFRVRTSNDAKMDFSASITGADTDPDINNNYATKKFGGGLGGMMLAMLALMWRRLQ</sequence>
<dbReference type="InterPro" id="IPR023827">
    <property type="entry name" value="Peptidase_S8_Asp-AS"/>
</dbReference>
<feature type="domain" description="DUF11" evidence="12">
    <location>
        <begin position="465"/>
        <end position="581"/>
    </location>
</feature>
<dbReference type="Pfam" id="PF01345">
    <property type="entry name" value="DUF11"/>
    <property type="match status" value="1"/>
</dbReference>
<dbReference type="PROSITE" id="PS00137">
    <property type="entry name" value="SUBTILASE_HIS"/>
    <property type="match status" value="1"/>
</dbReference>
<keyword evidence="4 9" id="KW-0645">Protease</keyword>
<dbReference type="InterPro" id="IPR015500">
    <property type="entry name" value="Peptidase_S8_subtilisin-rel"/>
</dbReference>
<evidence type="ECO:0000256" key="3">
    <source>
        <dbReference type="ARBA" id="ARBA00022525"/>
    </source>
</evidence>
<proteinExistence type="inferred from homology"/>
<evidence type="ECO:0000256" key="4">
    <source>
        <dbReference type="ARBA" id="ARBA00022670"/>
    </source>
</evidence>
<dbReference type="OrthoDB" id="9790784at2"/>
<dbReference type="PROSITE" id="PS51892">
    <property type="entry name" value="SUBTILASE"/>
    <property type="match status" value="1"/>
</dbReference>
<evidence type="ECO:0000256" key="6">
    <source>
        <dbReference type="ARBA" id="ARBA00022801"/>
    </source>
</evidence>
<feature type="active site" description="Charge relay system" evidence="9">
    <location>
        <position position="397"/>
    </location>
</feature>
<evidence type="ECO:0000256" key="7">
    <source>
        <dbReference type="ARBA" id="ARBA00022825"/>
    </source>
</evidence>
<dbReference type="InterPro" id="IPR022398">
    <property type="entry name" value="Peptidase_S8_His-AS"/>
</dbReference>
<dbReference type="InterPro" id="IPR000209">
    <property type="entry name" value="Peptidase_S8/S53_dom"/>
</dbReference>
<dbReference type="InterPro" id="IPR023828">
    <property type="entry name" value="Peptidase_S8_Ser-AS"/>
</dbReference>
<comment type="similarity">
    <text evidence="2 9 10">Belongs to the peptidase S8 family.</text>
</comment>
<dbReference type="SUPFAM" id="SSF52743">
    <property type="entry name" value="Subtilisin-like"/>
    <property type="match status" value="1"/>
</dbReference>
<evidence type="ECO:0000256" key="5">
    <source>
        <dbReference type="ARBA" id="ARBA00022729"/>
    </source>
</evidence>
<keyword evidence="8" id="KW-0865">Zymogen</keyword>
<dbReference type="GO" id="GO:0005576">
    <property type="term" value="C:extracellular region"/>
    <property type="evidence" value="ECO:0007669"/>
    <property type="project" value="UniProtKB-SubCell"/>
</dbReference>
<feature type="active site" description="Charge relay system" evidence="9">
    <location>
        <position position="215"/>
    </location>
</feature>
<comment type="subcellular location">
    <subcellularLocation>
        <location evidence="1">Secreted</location>
    </subcellularLocation>
</comment>
<dbReference type="PROSITE" id="PS00138">
    <property type="entry name" value="SUBTILASE_SER"/>
    <property type="match status" value="1"/>
</dbReference>
<dbReference type="KEGG" id="kak:Kalk_18065"/>
<keyword evidence="14" id="KW-1185">Reference proteome</keyword>
<dbReference type="PROSITE" id="PS00136">
    <property type="entry name" value="SUBTILASE_ASP"/>
    <property type="match status" value="1"/>
</dbReference>
<evidence type="ECO:0000256" key="10">
    <source>
        <dbReference type="RuleBase" id="RU003355"/>
    </source>
</evidence>
<keyword evidence="3" id="KW-0964">Secreted</keyword>
<dbReference type="FunFam" id="3.40.50.200:FF:000022">
    <property type="entry name" value="Extracellular protease"/>
    <property type="match status" value="1"/>
</dbReference>
<accession>A0A2K9LPZ2</accession>
<gene>
    <name evidence="13" type="ORF">Kalk_18065</name>
</gene>
<evidence type="ECO:0000256" key="1">
    <source>
        <dbReference type="ARBA" id="ARBA00004613"/>
    </source>
</evidence>
<evidence type="ECO:0000313" key="14">
    <source>
        <dbReference type="Proteomes" id="UP000235116"/>
    </source>
</evidence>
<dbReference type="RefSeq" id="WP_101895585.1">
    <property type="nucleotide sequence ID" value="NZ_CP022684.1"/>
</dbReference>
<evidence type="ECO:0000256" key="2">
    <source>
        <dbReference type="ARBA" id="ARBA00011073"/>
    </source>
</evidence>
<name>A0A2K9LPZ2_9GAMM</name>
<organism evidence="13 14">
    <name type="scientific">Ketobacter alkanivorans</name>
    <dbReference type="NCBI Taxonomy" id="1917421"/>
    <lineage>
        <taxon>Bacteria</taxon>
        <taxon>Pseudomonadati</taxon>
        <taxon>Pseudomonadota</taxon>
        <taxon>Gammaproteobacteria</taxon>
        <taxon>Pseudomonadales</taxon>
        <taxon>Ketobacteraceae</taxon>
        <taxon>Ketobacter</taxon>
    </lineage>
</organism>